<protein>
    <recommendedName>
        <fullName evidence="4">Retrotransposon gag domain-containing protein</fullName>
    </recommendedName>
</protein>
<dbReference type="PANTHER" id="PTHR34222">
    <property type="entry name" value="GAG_PRE-INTEGRS DOMAIN-CONTAINING PROTEIN"/>
    <property type="match status" value="1"/>
</dbReference>
<keyword evidence="3" id="KW-1185">Reference proteome</keyword>
<dbReference type="PANTHER" id="PTHR34222:SF99">
    <property type="entry name" value="PROTEIN, PUTATIVE-RELATED"/>
    <property type="match status" value="1"/>
</dbReference>
<name>A0AAV2EP72_9ROSI</name>
<evidence type="ECO:0000256" key="1">
    <source>
        <dbReference type="SAM" id="MobiDB-lite"/>
    </source>
</evidence>
<feature type="region of interest" description="Disordered" evidence="1">
    <location>
        <begin position="318"/>
        <end position="347"/>
    </location>
</feature>
<gene>
    <name evidence="2" type="ORF">LTRI10_LOCUS28771</name>
</gene>
<dbReference type="EMBL" id="OZ034818">
    <property type="protein sequence ID" value="CAL1387813.1"/>
    <property type="molecule type" value="Genomic_DNA"/>
</dbReference>
<evidence type="ECO:0000313" key="3">
    <source>
        <dbReference type="Proteomes" id="UP001497516"/>
    </source>
</evidence>
<feature type="compositionally biased region" description="Pro residues" evidence="1">
    <location>
        <begin position="209"/>
        <end position="230"/>
    </location>
</feature>
<feature type="region of interest" description="Disordered" evidence="1">
    <location>
        <begin position="195"/>
        <end position="230"/>
    </location>
</feature>
<evidence type="ECO:0000313" key="2">
    <source>
        <dbReference type="EMBL" id="CAL1387813.1"/>
    </source>
</evidence>
<sequence length="379" mass="42817">MIRALSTKNKLQFLDGTIAKPAPGDPLFRAWSRNNTLLLGWILRSVSPSIALGFQWFEDALLVWNELRERFSRGNNFRIAELQEDLFRFKQGSQSVSAYFTQMTTWMHELDNFLPIPPCRCNGLCNCGLAIVRQNHQINYVLRFVRGLNDSFAAARSQIMLMNPMPSLNQAFAMIIEQEKQNRILAPPSLPDSMAMYSRGFPPGRNQSYPPPRSPYPTPNPSTNPQPPHPGSNRPFCTHCHSYGHTVDKCYKLHGFPPGYKGKAKAHCVSTEDGSSDDSTHPVHPAIPFQPQEWNQIQETYQKMTQFMQSQYFQQQSPYSDMAQASTSAQPHPNYSTPTSTSEFPVSRGLPSASQACSTLLLLLPHHQVQFLLSNPLVF</sequence>
<feature type="compositionally biased region" description="Polar residues" evidence="1">
    <location>
        <begin position="323"/>
        <end position="344"/>
    </location>
</feature>
<reference evidence="2 3" key="1">
    <citation type="submission" date="2024-04" db="EMBL/GenBank/DDBJ databases">
        <authorList>
            <person name="Fracassetti M."/>
        </authorList>
    </citation>
    <scope>NUCLEOTIDE SEQUENCE [LARGE SCALE GENOMIC DNA]</scope>
</reference>
<dbReference type="Proteomes" id="UP001497516">
    <property type="component" value="Chromosome 5"/>
</dbReference>
<accession>A0AAV2EP72</accession>
<dbReference type="AlphaFoldDB" id="A0AAV2EP72"/>
<proteinExistence type="predicted"/>
<evidence type="ECO:0008006" key="4">
    <source>
        <dbReference type="Google" id="ProtNLM"/>
    </source>
</evidence>
<organism evidence="2 3">
    <name type="scientific">Linum trigynum</name>
    <dbReference type="NCBI Taxonomy" id="586398"/>
    <lineage>
        <taxon>Eukaryota</taxon>
        <taxon>Viridiplantae</taxon>
        <taxon>Streptophyta</taxon>
        <taxon>Embryophyta</taxon>
        <taxon>Tracheophyta</taxon>
        <taxon>Spermatophyta</taxon>
        <taxon>Magnoliopsida</taxon>
        <taxon>eudicotyledons</taxon>
        <taxon>Gunneridae</taxon>
        <taxon>Pentapetalae</taxon>
        <taxon>rosids</taxon>
        <taxon>fabids</taxon>
        <taxon>Malpighiales</taxon>
        <taxon>Linaceae</taxon>
        <taxon>Linum</taxon>
    </lineage>
</organism>